<feature type="transmembrane region" description="Helical" evidence="9">
    <location>
        <begin position="86"/>
        <end position="103"/>
    </location>
</feature>
<keyword evidence="5 9" id="KW-0812">Transmembrane</keyword>
<feature type="transmembrane region" description="Helical" evidence="9">
    <location>
        <begin position="54"/>
        <end position="74"/>
    </location>
</feature>
<evidence type="ECO:0000256" key="9">
    <source>
        <dbReference type="SAM" id="Phobius"/>
    </source>
</evidence>
<protein>
    <submittedName>
        <fullName evidence="10">Transporter component</fullName>
    </submittedName>
</protein>
<dbReference type="AlphaFoldDB" id="A0A011PHA8"/>
<organism evidence="10 11">
    <name type="scientific">Candidatus Accumulibacter adjunctus</name>
    <dbReference type="NCBI Taxonomy" id="1454001"/>
    <lineage>
        <taxon>Bacteria</taxon>
        <taxon>Pseudomonadati</taxon>
        <taxon>Pseudomonadota</taxon>
        <taxon>Betaproteobacteria</taxon>
        <taxon>Candidatus Accumulibacter</taxon>
    </lineage>
</organism>
<comment type="caution">
    <text evidence="10">The sequence shown here is derived from an EMBL/GenBank/DDBJ whole genome shotgun (WGS) entry which is preliminary data.</text>
</comment>
<evidence type="ECO:0000256" key="2">
    <source>
        <dbReference type="ARBA" id="ARBA00022448"/>
    </source>
</evidence>
<keyword evidence="6 9" id="KW-1133">Transmembrane helix</keyword>
<dbReference type="STRING" id="1454001.AW08_03020"/>
<feature type="transmembrane region" description="Helical" evidence="9">
    <location>
        <begin position="123"/>
        <end position="144"/>
    </location>
</feature>
<sequence length="145" mass="15015">MITIDWLHFTPASAFAGGLLIGLAVALLILLEGRIAGISGIVGGLLQPLRQGDVAWRLAFALGLVAAPLLYRWLLILPPSHIDAGWTTLVVAGLLVGFGSRLGSGCTSGHGVCGLSRLSPRSLVATIVFMAAGFATVFAARHLFA</sequence>
<keyword evidence="4" id="KW-0997">Cell inner membrane</keyword>
<evidence type="ECO:0000256" key="4">
    <source>
        <dbReference type="ARBA" id="ARBA00022519"/>
    </source>
</evidence>
<evidence type="ECO:0000313" key="10">
    <source>
        <dbReference type="EMBL" id="EXI65649.1"/>
    </source>
</evidence>
<gene>
    <name evidence="10" type="ORF">AW08_03020</name>
</gene>
<evidence type="ECO:0000256" key="7">
    <source>
        <dbReference type="ARBA" id="ARBA00023136"/>
    </source>
</evidence>
<feature type="transmembrane region" description="Helical" evidence="9">
    <location>
        <begin position="12"/>
        <end position="33"/>
    </location>
</feature>
<keyword evidence="3" id="KW-1003">Cell membrane</keyword>
<evidence type="ECO:0000313" key="11">
    <source>
        <dbReference type="Proteomes" id="UP000020218"/>
    </source>
</evidence>
<dbReference type="Proteomes" id="UP000020218">
    <property type="component" value="Unassembled WGS sequence"/>
</dbReference>
<dbReference type="PANTHER" id="PTHR30574">
    <property type="entry name" value="INNER MEMBRANE PROTEIN YEDE"/>
    <property type="match status" value="1"/>
</dbReference>
<reference evidence="10" key="1">
    <citation type="submission" date="2014-02" db="EMBL/GenBank/DDBJ databases">
        <title>Expanding our view of genomic diversity in Candidatus Accumulibacter clades.</title>
        <authorList>
            <person name="Skennerton C.T."/>
            <person name="Barr J.J."/>
            <person name="Slater F.R."/>
            <person name="Bond P.L."/>
            <person name="Tyson G.W."/>
        </authorList>
    </citation>
    <scope>NUCLEOTIDE SEQUENCE [LARGE SCALE GENOMIC DNA]</scope>
</reference>
<evidence type="ECO:0000256" key="8">
    <source>
        <dbReference type="ARBA" id="ARBA00035655"/>
    </source>
</evidence>
<keyword evidence="2" id="KW-0813">Transport</keyword>
<comment type="subcellular location">
    <subcellularLocation>
        <location evidence="1">Cell inner membrane</location>
        <topology evidence="1">Multi-pass membrane protein</topology>
    </subcellularLocation>
</comment>
<evidence type="ECO:0000256" key="6">
    <source>
        <dbReference type="ARBA" id="ARBA00022989"/>
    </source>
</evidence>
<comment type="similarity">
    <text evidence="8">Belongs to the TsuA/YedE (TC 9.B.102) family.</text>
</comment>
<dbReference type="InterPro" id="IPR007272">
    <property type="entry name" value="Sulf_transp_TsuA/YedE"/>
</dbReference>
<keyword evidence="7 9" id="KW-0472">Membrane</keyword>
<evidence type="ECO:0000256" key="1">
    <source>
        <dbReference type="ARBA" id="ARBA00004429"/>
    </source>
</evidence>
<keyword evidence="11" id="KW-1185">Reference proteome</keyword>
<proteinExistence type="inferred from homology"/>
<dbReference type="PATRIC" id="fig|1454001.3.peg.3068"/>
<evidence type="ECO:0000256" key="5">
    <source>
        <dbReference type="ARBA" id="ARBA00022692"/>
    </source>
</evidence>
<evidence type="ECO:0000256" key="3">
    <source>
        <dbReference type="ARBA" id="ARBA00022475"/>
    </source>
</evidence>
<accession>A0A011PHA8</accession>
<dbReference type="EMBL" id="JFAX01000020">
    <property type="protein sequence ID" value="EXI65649.1"/>
    <property type="molecule type" value="Genomic_DNA"/>
</dbReference>
<dbReference type="GO" id="GO:0005886">
    <property type="term" value="C:plasma membrane"/>
    <property type="evidence" value="ECO:0007669"/>
    <property type="project" value="UniProtKB-SubCell"/>
</dbReference>
<dbReference type="PANTHER" id="PTHR30574:SF1">
    <property type="entry name" value="SULPHUR TRANSPORT DOMAIN-CONTAINING PROTEIN"/>
    <property type="match status" value="1"/>
</dbReference>
<name>A0A011PHA8_9PROT</name>